<reference evidence="3 4" key="1">
    <citation type="submission" date="2012-06" db="EMBL/GenBank/DDBJ databases">
        <title>Finished chromosome of genome of Crinalium epipsammum PCC 9333.</title>
        <authorList>
            <consortium name="US DOE Joint Genome Institute"/>
            <person name="Gugger M."/>
            <person name="Coursin T."/>
            <person name="Rippka R."/>
            <person name="Tandeau De Marsac N."/>
            <person name="Huntemann M."/>
            <person name="Wei C.-L."/>
            <person name="Han J."/>
            <person name="Detter J.C."/>
            <person name="Han C."/>
            <person name="Tapia R."/>
            <person name="Davenport K."/>
            <person name="Daligault H."/>
            <person name="Erkkila T."/>
            <person name="Gu W."/>
            <person name="Munk A.C.C."/>
            <person name="Teshima H."/>
            <person name="Xu Y."/>
            <person name="Chain P."/>
            <person name="Chen A."/>
            <person name="Krypides N."/>
            <person name="Mavromatis K."/>
            <person name="Markowitz V."/>
            <person name="Szeto E."/>
            <person name="Ivanova N."/>
            <person name="Mikhailova N."/>
            <person name="Ovchinnikova G."/>
            <person name="Pagani I."/>
            <person name="Pati A."/>
            <person name="Goodwin L."/>
            <person name="Peters L."/>
            <person name="Pitluck S."/>
            <person name="Woyke T."/>
            <person name="Kerfeld C."/>
        </authorList>
    </citation>
    <scope>NUCLEOTIDE SEQUENCE [LARGE SCALE GENOMIC DNA]</scope>
    <source>
        <strain evidence="3 4">PCC 9333</strain>
    </source>
</reference>
<feature type="domain" description="Peptidoglycan binding-like" evidence="2">
    <location>
        <begin position="73"/>
        <end position="129"/>
    </location>
</feature>
<evidence type="ECO:0000313" key="4">
    <source>
        <dbReference type="Proteomes" id="UP000010472"/>
    </source>
</evidence>
<organism evidence="3 4">
    <name type="scientific">Crinalium epipsammum PCC 9333</name>
    <dbReference type="NCBI Taxonomy" id="1173022"/>
    <lineage>
        <taxon>Bacteria</taxon>
        <taxon>Bacillati</taxon>
        <taxon>Cyanobacteriota</taxon>
        <taxon>Cyanophyceae</taxon>
        <taxon>Gomontiellales</taxon>
        <taxon>Gomontiellaceae</taxon>
        <taxon>Crinalium</taxon>
    </lineage>
</organism>
<dbReference type="InterPro" id="IPR036365">
    <property type="entry name" value="PGBD-like_sf"/>
</dbReference>
<dbReference type="Proteomes" id="UP000010472">
    <property type="component" value="Chromosome"/>
</dbReference>
<dbReference type="RefSeq" id="WP_015204478.1">
    <property type="nucleotide sequence ID" value="NC_019753.1"/>
</dbReference>
<feature type="signal peptide" evidence="1">
    <location>
        <begin position="1"/>
        <end position="22"/>
    </location>
</feature>
<dbReference type="STRING" id="1173022.Cri9333_3549"/>
<dbReference type="EMBL" id="CP003620">
    <property type="protein sequence ID" value="AFZ14373.1"/>
    <property type="molecule type" value="Genomic_DNA"/>
</dbReference>
<dbReference type="Pfam" id="PF01471">
    <property type="entry name" value="PG_binding_1"/>
    <property type="match status" value="1"/>
</dbReference>
<name>K9W1Y5_9CYAN</name>
<keyword evidence="1" id="KW-0732">Signal</keyword>
<dbReference type="SUPFAM" id="SSF47090">
    <property type="entry name" value="PGBD-like"/>
    <property type="match status" value="1"/>
</dbReference>
<protein>
    <submittedName>
        <fullName evidence="3">Peptidoglycan-binding domain 1 protein</fullName>
    </submittedName>
</protein>
<dbReference type="KEGG" id="cep:Cri9333_3549"/>
<dbReference type="InterPro" id="IPR002477">
    <property type="entry name" value="Peptidoglycan-bd-like"/>
</dbReference>
<evidence type="ECO:0000256" key="1">
    <source>
        <dbReference type="SAM" id="SignalP"/>
    </source>
</evidence>
<gene>
    <name evidence="3" type="ORF">Cri9333_3549</name>
</gene>
<dbReference type="InterPro" id="IPR036366">
    <property type="entry name" value="PGBDSf"/>
</dbReference>
<proteinExistence type="predicted"/>
<keyword evidence="4" id="KW-1185">Reference proteome</keyword>
<dbReference type="AlphaFoldDB" id="K9W1Y5"/>
<evidence type="ECO:0000259" key="2">
    <source>
        <dbReference type="Pfam" id="PF01471"/>
    </source>
</evidence>
<dbReference type="HOGENOM" id="CLU_1947866_0_0_3"/>
<evidence type="ECO:0000313" key="3">
    <source>
        <dbReference type="EMBL" id="AFZ14373.1"/>
    </source>
</evidence>
<dbReference type="Gene3D" id="1.10.101.10">
    <property type="entry name" value="PGBD-like superfamily/PGBD"/>
    <property type="match status" value="1"/>
</dbReference>
<dbReference type="eggNOG" id="COG3409">
    <property type="taxonomic scope" value="Bacteria"/>
</dbReference>
<dbReference type="OrthoDB" id="529556at2"/>
<accession>K9W1Y5</accession>
<feature type="chain" id="PRO_5003937166" evidence="1">
    <location>
        <begin position="23"/>
        <end position="130"/>
    </location>
</feature>
<sequence length="130" mass="14154">MNWKVLFLLSGLTLIAPLPAYSSTNLHSQTEENSVIVAQSDAMNQGDAMRQESTMNQGGAMNQSSAILRTGSTGEQVRSVQKFLRRKGFYNGSINGVFDQETRAAVINFQNSRKISPTGIVGPTTRNAMI</sequence>